<reference evidence="1 2" key="1">
    <citation type="journal article" date="2012" name="J. Bacteriol.">
        <title>Genome sequence of "Candidatus Nitrosopumilus salaria" BD31, an ammonia-oxidizing archaeon from the San Francisco Bay estuary.</title>
        <authorList>
            <person name="Mosier A.C."/>
            <person name="Allen E.E."/>
            <person name="Kim M."/>
            <person name="Ferriera S."/>
            <person name="Francis C.A."/>
        </authorList>
    </citation>
    <scope>NUCLEOTIDE SEQUENCE [LARGE SCALE GENOMIC DNA]</scope>
    <source>
        <strain evidence="1 2">BD31</strain>
    </source>
</reference>
<comment type="caution">
    <text evidence="1">The sequence shown here is derived from an EMBL/GenBank/DDBJ whole genome shotgun (WGS) entry which is preliminary data.</text>
</comment>
<dbReference type="RefSeq" id="WP_008301735.1">
    <property type="nucleotide sequence ID" value="NZ_AEXL02000168.1"/>
</dbReference>
<accession>I3CZM5</accession>
<organism evidence="1 2">
    <name type="scientific">Candidatus Nitrosopumilus salarius BD31</name>
    <dbReference type="NCBI Taxonomy" id="859350"/>
    <lineage>
        <taxon>Archaea</taxon>
        <taxon>Nitrososphaerota</taxon>
        <taxon>Nitrososphaeria</taxon>
        <taxon>Nitrosopumilales</taxon>
        <taxon>Nitrosopumilaceae</taxon>
        <taxon>Nitrosopumilus</taxon>
    </lineage>
</organism>
<gene>
    <name evidence="1" type="ORF">BD31_I0916</name>
</gene>
<sequence length="107" mass="13152">MPYYPTMPDLANCCLHYPKIKKQRDPPEDNDSLENHHLQCVIFGHNWKFQEERWRIDADRETDDLENFRLIGIIRRCKMCGGIAWEYFPHDRFKHDDYSDEWYDEIE</sequence>
<evidence type="ECO:0000313" key="1">
    <source>
        <dbReference type="EMBL" id="EIJ64918.1"/>
    </source>
</evidence>
<dbReference type="Proteomes" id="UP000003423">
    <property type="component" value="Unassembled WGS sequence"/>
</dbReference>
<protein>
    <submittedName>
        <fullName evidence="1">Uncharacterized protein</fullName>
    </submittedName>
</protein>
<dbReference type="PATRIC" id="fig|859350.6.peg.2011"/>
<proteinExistence type="predicted"/>
<keyword evidence="2" id="KW-1185">Reference proteome</keyword>
<dbReference type="AlphaFoldDB" id="I3CZM5"/>
<name>I3CZM5_9ARCH</name>
<evidence type="ECO:0000313" key="2">
    <source>
        <dbReference type="Proteomes" id="UP000003423"/>
    </source>
</evidence>
<dbReference type="EMBL" id="AEXL02000168">
    <property type="protein sequence ID" value="EIJ64918.1"/>
    <property type="molecule type" value="Genomic_DNA"/>
</dbReference>